<keyword evidence="12" id="KW-0460">Magnesium</keyword>
<evidence type="ECO:0000256" key="12">
    <source>
        <dbReference type="ARBA" id="ARBA00022842"/>
    </source>
</evidence>
<dbReference type="GO" id="GO:0030388">
    <property type="term" value="P:fructose 1,6-bisphosphate metabolic process"/>
    <property type="evidence" value="ECO:0007669"/>
    <property type="project" value="TreeGrafter"/>
</dbReference>
<evidence type="ECO:0000256" key="15">
    <source>
        <dbReference type="ARBA" id="ARBA00048070"/>
    </source>
</evidence>
<dbReference type="SUPFAM" id="SSF53784">
    <property type="entry name" value="Phosphofructokinase"/>
    <property type="match status" value="1"/>
</dbReference>
<keyword evidence="11" id="KW-0067">ATP-binding</keyword>
<keyword evidence="13" id="KW-0324">Glycolysis</keyword>
<accession>A0A5R9DWN3</accession>
<evidence type="ECO:0000256" key="14">
    <source>
        <dbReference type="ARBA" id="ARBA00038478"/>
    </source>
</evidence>
<evidence type="ECO:0000313" key="18">
    <source>
        <dbReference type="Proteomes" id="UP000306420"/>
    </source>
</evidence>
<dbReference type="GO" id="GO:0005945">
    <property type="term" value="C:6-phosphofructokinase complex"/>
    <property type="evidence" value="ECO:0007669"/>
    <property type="project" value="TreeGrafter"/>
</dbReference>
<dbReference type="GO" id="GO:0005524">
    <property type="term" value="F:ATP binding"/>
    <property type="evidence" value="ECO:0007669"/>
    <property type="project" value="UniProtKB-KW"/>
</dbReference>
<name>A0A5R9DWN3_9LACT</name>
<evidence type="ECO:0000256" key="10">
    <source>
        <dbReference type="ARBA" id="ARBA00022777"/>
    </source>
</evidence>
<comment type="function">
    <text evidence="2">Catalyzes the phosphorylation of D-fructose 6-phosphate to fructose 1,6-bisphosphate by ATP, the first committing step of glycolysis.</text>
</comment>
<feature type="domain" description="Phosphofructokinase" evidence="16">
    <location>
        <begin position="3"/>
        <end position="275"/>
    </location>
</feature>
<dbReference type="Pfam" id="PF00365">
    <property type="entry name" value="PFK"/>
    <property type="match status" value="1"/>
</dbReference>
<evidence type="ECO:0000256" key="8">
    <source>
        <dbReference type="ARBA" id="ARBA00022723"/>
    </source>
</evidence>
<keyword evidence="6" id="KW-0963">Cytoplasm</keyword>
<dbReference type="GO" id="GO:0070095">
    <property type="term" value="F:fructose-6-phosphate binding"/>
    <property type="evidence" value="ECO:0007669"/>
    <property type="project" value="TreeGrafter"/>
</dbReference>
<dbReference type="GO" id="GO:0003872">
    <property type="term" value="F:6-phosphofructokinase activity"/>
    <property type="evidence" value="ECO:0007669"/>
    <property type="project" value="UniProtKB-EC"/>
</dbReference>
<dbReference type="EMBL" id="VBSP01000024">
    <property type="protein sequence ID" value="TLQ40807.1"/>
    <property type="molecule type" value="Genomic_DNA"/>
</dbReference>
<dbReference type="PIRSF" id="PIRSF000532">
    <property type="entry name" value="ATP_PFK_prok"/>
    <property type="match status" value="1"/>
</dbReference>
<proteinExistence type="inferred from homology"/>
<organism evidence="17 18">
    <name type="scientific">Ruoffia tabacinasalis</name>
    <dbReference type="NCBI Taxonomy" id="87458"/>
    <lineage>
        <taxon>Bacteria</taxon>
        <taxon>Bacillati</taxon>
        <taxon>Bacillota</taxon>
        <taxon>Bacilli</taxon>
        <taxon>Lactobacillales</taxon>
        <taxon>Aerococcaceae</taxon>
        <taxon>Ruoffia</taxon>
    </lineage>
</organism>
<dbReference type="GO" id="GO:0046872">
    <property type="term" value="F:metal ion binding"/>
    <property type="evidence" value="ECO:0007669"/>
    <property type="project" value="UniProtKB-KW"/>
</dbReference>
<dbReference type="Proteomes" id="UP000306420">
    <property type="component" value="Unassembled WGS sequence"/>
</dbReference>
<dbReference type="GO" id="GO:0006002">
    <property type="term" value="P:fructose 6-phosphate metabolic process"/>
    <property type="evidence" value="ECO:0007669"/>
    <property type="project" value="InterPro"/>
</dbReference>
<evidence type="ECO:0000256" key="2">
    <source>
        <dbReference type="ARBA" id="ARBA00002659"/>
    </source>
</evidence>
<dbReference type="RefSeq" id="WP_138404784.1">
    <property type="nucleotide sequence ID" value="NZ_VBSP01000024.1"/>
</dbReference>
<evidence type="ECO:0000256" key="6">
    <source>
        <dbReference type="ARBA" id="ARBA00022490"/>
    </source>
</evidence>
<comment type="subcellular location">
    <subcellularLocation>
        <location evidence="3">Cytoplasm</location>
    </subcellularLocation>
</comment>
<dbReference type="Gene3D" id="3.40.50.460">
    <property type="entry name" value="Phosphofructokinase domain"/>
    <property type="match status" value="1"/>
</dbReference>
<evidence type="ECO:0000256" key="7">
    <source>
        <dbReference type="ARBA" id="ARBA00022679"/>
    </source>
</evidence>
<keyword evidence="7 17" id="KW-0808">Transferase</keyword>
<dbReference type="GO" id="GO:0016208">
    <property type="term" value="F:AMP binding"/>
    <property type="evidence" value="ECO:0007669"/>
    <property type="project" value="TreeGrafter"/>
</dbReference>
<dbReference type="NCBIfam" id="NF002872">
    <property type="entry name" value="PRK03202.1"/>
    <property type="match status" value="1"/>
</dbReference>
<dbReference type="InterPro" id="IPR000023">
    <property type="entry name" value="Phosphofructokinase_dom"/>
</dbReference>
<evidence type="ECO:0000256" key="3">
    <source>
        <dbReference type="ARBA" id="ARBA00004496"/>
    </source>
</evidence>
<evidence type="ECO:0000313" key="17">
    <source>
        <dbReference type="EMBL" id="TLQ40807.1"/>
    </source>
</evidence>
<dbReference type="GO" id="GO:0048029">
    <property type="term" value="F:monosaccharide binding"/>
    <property type="evidence" value="ECO:0007669"/>
    <property type="project" value="TreeGrafter"/>
</dbReference>
<dbReference type="PANTHER" id="PTHR13697:SF4">
    <property type="entry name" value="ATP-DEPENDENT 6-PHOSPHOFRUCTOKINASE"/>
    <property type="match status" value="1"/>
</dbReference>
<protein>
    <recommendedName>
        <fullName evidence="5">6-phosphofructokinase</fullName>
        <ecNumber evidence="5">2.7.1.11</ecNumber>
    </recommendedName>
</protein>
<comment type="caution">
    <text evidence="17">The sequence shown here is derived from an EMBL/GenBank/DDBJ whole genome shotgun (WGS) entry which is preliminary data.</text>
</comment>
<keyword evidence="10 17" id="KW-0418">Kinase</keyword>
<gene>
    <name evidence="17" type="ORF">FEZ33_07490</name>
</gene>
<reference evidence="17 18" key="1">
    <citation type="submission" date="2019-05" db="EMBL/GenBank/DDBJ databases">
        <title>The metagenome of a microbial culture collection derived from dairy environment covers the genomic content of the human microbiome.</title>
        <authorList>
            <person name="Roder T."/>
            <person name="Wuthrich D."/>
            <person name="Sattari Z."/>
            <person name="Von Ah U."/>
            <person name="Bar C."/>
            <person name="Ronchi F."/>
            <person name="Macpherson A.J."/>
            <person name="Ganal-Vonarburg S.C."/>
            <person name="Bruggmann R."/>
            <person name="Vergeres G."/>
        </authorList>
    </citation>
    <scope>NUCLEOTIDE SEQUENCE [LARGE SCALE GENOMIC DNA]</scope>
    <source>
        <strain evidence="17 18">FAM 24227</strain>
    </source>
</reference>
<evidence type="ECO:0000259" key="16">
    <source>
        <dbReference type="Pfam" id="PF00365"/>
    </source>
</evidence>
<dbReference type="EC" id="2.7.1.11" evidence="5"/>
<keyword evidence="8" id="KW-0479">Metal-binding</keyword>
<evidence type="ECO:0000256" key="1">
    <source>
        <dbReference type="ARBA" id="ARBA00001946"/>
    </source>
</evidence>
<sequence>MKRIGVLTSGGDAPGMNAAINGIVDEARKHNIEVRGYLEGYTGLIANDYIELTPEVVKPHHHVGGTFLGTSRSEEFKKAEVQAGVAKQLKQDNVDGLVVIGGDGSYHGAYSLSKLGIQTIGIPGTIDNDIPLTELTLGFKTAIRNVVETVDIIMQSASSHKHLYCIEVMGRRAGDIARWTGRALDADGIIAEPGDFDVNLVKETIEKSQAMNKRYQLFILAEGVMSAQEFKEVVERETRYPIHPLLLGHIQRGGNPVAEDRILGLDFGEHAVALLREGKTERCTAVIDNKVTDVSFEETFALIEK</sequence>
<evidence type="ECO:0000256" key="9">
    <source>
        <dbReference type="ARBA" id="ARBA00022741"/>
    </source>
</evidence>
<dbReference type="InterPro" id="IPR012003">
    <property type="entry name" value="ATP_PFK_prok-type"/>
</dbReference>
<comment type="cofactor">
    <cofactor evidence="1">
        <name>Mg(2+)</name>
        <dbReference type="ChEBI" id="CHEBI:18420"/>
    </cofactor>
</comment>
<evidence type="ECO:0000256" key="13">
    <source>
        <dbReference type="ARBA" id="ARBA00023152"/>
    </source>
</evidence>
<dbReference type="Gene3D" id="3.40.50.450">
    <property type="match status" value="1"/>
</dbReference>
<dbReference type="AlphaFoldDB" id="A0A5R9DWN3"/>
<dbReference type="InterPro" id="IPR035966">
    <property type="entry name" value="PKF_sf"/>
</dbReference>
<dbReference type="PANTHER" id="PTHR13697">
    <property type="entry name" value="PHOSPHOFRUCTOKINASE"/>
    <property type="match status" value="1"/>
</dbReference>
<dbReference type="UniPathway" id="UPA00109">
    <property type="reaction ID" value="UER00182"/>
</dbReference>
<dbReference type="PRINTS" id="PR00476">
    <property type="entry name" value="PHFRCTKINASE"/>
</dbReference>
<comment type="similarity">
    <text evidence="14">Belongs to the phosphofructokinase type A (PFKA) family.</text>
</comment>
<comment type="catalytic activity">
    <reaction evidence="15">
        <text>beta-D-fructose 6-phosphate + ATP = beta-D-fructose 1,6-bisphosphate + ADP + H(+)</text>
        <dbReference type="Rhea" id="RHEA:16109"/>
        <dbReference type="ChEBI" id="CHEBI:15378"/>
        <dbReference type="ChEBI" id="CHEBI:30616"/>
        <dbReference type="ChEBI" id="CHEBI:32966"/>
        <dbReference type="ChEBI" id="CHEBI:57634"/>
        <dbReference type="ChEBI" id="CHEBI:456216"/>
        <dbReference type="EC" id="2.7.1.11"/>
    </reaction>
</comment>
<dbReference type="GO" id="GO:0061621">
    <property type="term" value="P:canonical glycolysis"/>
    <property type="evidence" value="ECO:0007669"/>
    <property type="project" value="TreeGrafter"/>
</dbReference>
<evidence type="ECO:0000256" key="5">
    <source>
        <dbReference type="ARBA" id="ARBA00012055"/>
    </source>
</evidence>
<dbReference type="GO" id="GO:0042802">
    <property type="term" value="F:identical protein binding"/>
    <property type="evidence" value="ECO:0007669"/>
    <property type="project" value="TreeGrafter"/>
</dbReference>
<comment type="pathway">
    <text evidence="4">Carbohydrate degradation; glycolysis; D-glyceraldehyde 3-phosphate and glycerone phosphate from D-glucose: step 3/4.</text>
</comment>
<evidence type="ECO:0000256" key="11">
    <source>
        <dbReference type="ARBA" id="ARBA00022840"/>
    </source>
</evidence>
<keyword evidence="9" id="KW-0547">Nucleotide-binding</keyword>
<dbReference type="InterPro" id="IPR022953">
    <property type="entry name" value="ATP_PFK"/>
</dbReference>
<dbReference type="OrthoDB" id="9802503at2"/>
<evidence type="ECO:0000256" key="4">
    <source>
        <dbReference type="ARBA" id="ARBA00004679"/>
    </source>
</evidence>